<accession>A0ACC1QTP9</accession>
<dbReference type="EMBL" id="JANAKD010000701">
    <property type="protein sequence ID" value="KAJ3490180.1"/>
    <property type="molecule type" value="Genomic_DNA"/>
</dbReference>
<protein>
    <submittedName>
        <fullName evidence="1">Uncharacterized protein</fullName>
    </submittedName>
</protein>
<evidence type="ECO:0000313" key="2">
    <source>
        <dbReference type="Proteomes" id="UP001148737"/>
    </source>
</evidence>
<comment type="caution">
    <text evidence="1">The sequence shown here is derived from an EMBL/GenBank/DDBJ whole genome shotgun (WGS) entry which is preliminary data.</text>
</comment>
<keyword evidence="2" id="KW-1185">Reference proteome</keyword>
<reference evidence="1" key="1">
    <citation type="submission" date="2022-07" db="EMBL/GenBank/DDBJ databases">
        <title>Genome Sequence of Lecanicillium saksenae.</title>
        <authorList>
            <person name="Buettner E."/>
        </authorList>
    </citation>
    <scope>NUCLEOTIDE SEQUENCE</scope>
    <source>
        <strain evidence="1">VT-O1</strain>
    </source>
</reference>
<organism evidence="1 2">
    <name type="scientific">Lecanicillium saksenae</name>
    <dbReference type="NCBI Taxonomy" id="468837"/>
    <lineage>
        <taxon>Eukaryota</taxon>
        <taxon>Fungi</taxon>
        <taxon>Dikarya</taxon>
        <taxon>Ascomycota</taxon>
        <taxon>Pezizomycotina</taxon>
        <taxon>Sordariomycetes</taxon>
        <taxon>Hypocreomycetidae</taxon>
        <taxon>Hypocreales</taxon>
        <taxon>Cordycipitaceae</taxon>
        <taxon>Lecanicillium</taxon>
    </lineage>
</organism>
<evidence type="ECO:0000313" key="1">
    <source>
        <dbReference type="EMBL" id="KAJ3490180.1"/>
    </source>
</evidence>
<gene>
    <name evidence="1" type="ORF">NLG97_g5846</name>
</gene>
<name>A0ACC1QTP9_9HYPO</name>
<dbReference type="Proteomes" id="UP001148737">
    <property type="component" value="Unassembled WGS sequence"/>
</dbReference>
<sequence>MSDDGELLWTATNHERCYALRTDWFIKRLLHEHELPVDDTGRPLRPLWDEERMRNEYAATKFIGKYTDLPVQECEFYMSKGVWHFASEAILDAIQLEYAPTDIRAAAIASVNEQIEGVILPRLREFTRQHIGSISKSVPVFPPARIYGSDSRTWERITSDRKEFVFCHNNLTAKNIWICPETLKIKSITGWEHAGFFPPEYELPLWTVSGWTARRAMQNRALERDLALFNLSKSDLNG</sequence>
<proteinExistence type="predicted"/>